<dbReference type="Pfam" id="PF00400">
    <property type="entry name" value="WD40"/>
    <property type="match status" value="3"/>
</dbReference>
<feature type="compositionally biased region" description="Polar residues" evidence="15">
    <location>
        <begin position="3629"/>
        <end position="3648"/>
    </location>
</feature>
<feature type="region of interest" description="Disordered" evidence="15">
    <location>
        <begin position="524"/>
        <end position="550"/>
    </location>
</feature>
<dbReference type="InterPro" id="IPR019775">
    <property type="entry name" value="WD40_repeat_CS"/>
</dbReference>
<dbReference type="InterPro" id="IPR001810">
    <property type="entry name" value="F-box_dom"/>
</dbReference>
<dbReference type="InterPro" id="IPR036047">
    <property type="entry name" value="F-box-like_dom_sf"/>
</dbReference>
<feature type="compositionally biased region" description="Acidic residues" evidence="15">
    <location>
        <begin position="3580"/>
        <end position="3592"/>
    </location>
</feature>
<dbReference type="Pfam" id="PF12796">
    <property type="entry name" value="Ank_2"/>
    <property type="match status" value="1"/>
</dbReference>
<feature type="repeat" description="ANK" evidence="13">
    <location>
        <begin position="1528"/>
        <end position="1560"/>
    </location>
</feature>
<keyword evidence="11" id="KW-0137">Centromere</keyword>
<gene>
    <name evidence="17" type="ORF">BLNAU_8894</name>
</gene>
<reference evidence="17 18" key="1">
    <citation type="journal article" date="2022" name="bioRxiv">
        <title>Genomics of Preaxostyla Flagellates Illuminates Evolutionary Transitions and the Path Towards Mitochondrial Loss.</title>
        <authorList>
            <person name="Novak L.V.F."/>
            <person name="Treitli S.C."/>
            <person name="Pyrih J."/>
            <person name="Halakuc P."/>
            <person name="Pipaliya S.V."/>
            <person name="Vacek V."/>
            <person name="Brzon O."/>
            <person name="Soukal P."/>
            <person name="Eme L."/>
            <person name="Dacks J.B."/>
            <person name="Karnkowska A."/>
            <person name="Elias M."/>
            <person name="Hampl V."/>
        </authorList>
    </citation>
    <scope>NUCLEOTIDE SEQUENCE [LARGE SCALE GENOMIC DNA]</scope>
    <source>
        <strain evidence="17">NAU3</strain>
        <tissue evidence="17">Gut</tissue>
    </source>
</reference>
<feature type="region of interest" description="Disordered" evidence="15">
    <location>
        <begin position="1160"/>
        <end position="1183"/>
    </location>
</feature>
<dbReference type="SMART" id="SM00367">
    <property type="entry name" value="LRR_CC"/>
    <property type="match status" value="8"/>
</dbReference>
<evidence type="ECO:0000259" key="16">
    <source>
        <dbReference type="PROSITE" id="PS50181"/>
    </source>
</evidence>
<feature type="compositionally biased region" description="Low complexity" evidence="15">
    <location>
        <begin position="2914"/>
        <end position="2928"/>
    </location>
</feature>
<evidence type="ECO:0000256" key="1">
    <source>
        <dbReference type="ARBA" id="ARBA00004574"/>
    </source>
</evidence>
<evidence type="ECO:0000256" key="4">
    <source>
        <dbReference type="ARBA" id="ARBA00015536"/>
    </source>
</evidence>
<feature type="region of interest" description="Disordered" evidence="15">
    <location>
        <begin position="1998"/>
        <end position="2031"/>
    </location>
</feature>
<dbReference type="InterPro" id="IPR015943">
    <property type="entry name" value="WD40/YVTN_repeat-like_dom_sf"/>
</dbReference>
<organism evidence="17 18">
    <name type="scientific">Blattamonas nauphoetae</name>
    <dbReference type="NCBI Taxonomy" id="2049346"/>
    <lineage>
        <taxon>Eukaryota</taxon>
        <taxon>Metamonada</taxon>
        <taxon>Preaxostyla</taxon>
        <taxon>Oxymonadida</taxon>
        <taxon>Blattamonas</taxon>
    </lineage>
</organism>
<comment type="subcellular location">
    <subcellularLocation>
        <location evidence="2">Chromosome</location>
        <location evidence="2">Centromere</location>
        <location evidence="2">Kinetochore</location>
    </subcellularLocation>
    <subcellularLocation>
        <location evidence="1">Chromosome</location>
        <location evidence="1">Telomere</location>
    </subcellularLocation>
</comment>
<dbReference type="InterPro" id="IPR036770">
    <property type="entry name" value="Ankyrin_rpt-contain_sf"/>
</dbReference>
<keyword evidence="9" id="KW-0158">Chromosome</keyword>
<feature type="region of interest" description="Disordered" evidence="15">
    <location>
        <begin position="3617"/>
        <end position="3649"/>
    </location>
</feature>
<evidence type="ECO:0000256" key="5">
    <source>
        <dbReference type="ARBA" id="ARBA00022574"/>
    </source>
</evidence>
<keyword evidence="5 14" id="KW-0853">WD repeat</keyword>
<evidence type="ECO:0000256" key="12">
    <source>
        <dbReference type="ARBA" id="ARBA00033046"/>
    </source>
</evidence>
<dbReference type="CDD" id="cd09917">
    <property type="entry name" value="F-box_SF"/>
    <property type="match status" value="1"/>
</dbReference>
<evidence type="ECO:0000256" key="7">
    <source>
        <dbReference type="ARBA" id="ARBA00022737"/>
    </source>
</evidence>
<dbReference type="SUPFAM" id="SSF50978">
    <property type="entry name" value="WD40 repeat-like"/>
    <property type="match status" value="1"/>
</dbReference>
<evidence type="ECO:0000256" key="6">
    <source>
        <dbReference type="ARBA" id="ARBA00022705"/>
    </source>
</evidence>
<feature type="compositionally biased region" description="Basic and acidic residues" evidence="15">
    <location>
        <begin position="1943"/>
        <end position="1956"/>
    </location>
</feature>
<evidence type="ECO:0000256" key="15">
    <source>
        <dbReference type="SAM" id="MobiDB-lite"/>
    </source>
</evidence>
<keyword evidence="9" id="KW-0779">Telomere</keyword>
<evidence type="ECO:0000313" key="18">
    <source>
        <dbReference type="Proteomes" id="UP001281761"/>
    </source>
</evidence>
<keyword evidence="6" id="KW-0235">DNA replication</keyword>
<feature type="compositionally biased region" description="Low complexity" evidence="15">
    <location>
        <begin position="2014"/>
        <end position="2023"/>
    </location>
</feature>
<feature type="compositionally biased region" description="Acidic residues" evidence="15">
    <location>
        <begin position="583"/>
        <end position="594"/>
    </location>
</feature>
<feature type="compositionally biased region" description="Basic and acidic residues" evidence="15">
    <location>
        <begin position="524"/>
        <end position="535"/>
    </location>
</feature>
<comment type="caution">
    <text evidence="17">The sequence shown here is derived from an EMBL/GenBank/DDBJ whole genome shotgun (WGS) entry which is preliminary data.</text>
</comment>
<dbReference type="SMART" id="SM00248">
    <property type="entry name" value="ANK"/>
    <property type="match status" value="5"/>
</dbReference>
<dbReference type="InterPro" id="IPR001611">
    <property type="entry name" value="Leu-rich_rpt"/>
</dbReference>
<feature type="region of interest" description="Disordered" evidence="15">
    <location>
        <begin position="1248"/>
        <end position="1295"/>
    </location>
</feature>
<feature type="region of interest" description="Disordered" evidence="15">
    <location>
        <begin position="3211"/>
        <end position="3244"/>
    </location>
</feature>
<dbReference type="PROSITE" id="PS00678">
    <property type="entry name" value="WD_REPEATS_1"/>
    <property type="match status" value="1"/>
</dbReference>
<evidence type="ECO:0000256" key="10">
    <source>
        <dbReference type="ARBA" id="ARBA00023043"/>
    </source>
</evidence>
<keyword evidence="7" id="KW-0677">Repeat</keyword>
<dbReference type="SMART" id="SM00320">
    <property type="entry name" value="WD40"/>
    <property type="match status" value="4"/>
</dbReference>
<keyword evidence="8" id="KW-0995">Kinetochore</keyword>
<dbReference type="Pfam" id="PF00023">
    <property type="entry name" value="Ank"/>
    <property type="match status" value="1"/>
</dbReference>
<name>A0ABQ9XXA6_9EUKA</name>
<feature type="compositionally biased region" description="Low complexity" evidence="15">
    <location>
        <begin position="1252"/>
        <end position="1290"/>
    </location>
</feature>
<dbReference type="InterPro" id="IPR051165">
    <property type="entry name" value="Multifunctional_ANK_Repeat"/>
</dbReference>
<proteinExistence type="inferred from homology"/>
<feature type="compositionally biased region" description="Polar residues" evidence="15">
    <location>
        <begin position="3211"/>
        <end position="3224"/>
    </location>
</feature>
<feature type="repeat" description="WD" evidence="14">
    <location>
        <begin position="207"/>
        <end position="241"/>
    </location>
</feature>
<sequence length="5104" mass="567983">MDDDEEYQGYRRDKITSFDGHSLSYTLWLSSKNHVFGVNTLTYNKTRSVLVSGGRDAAIRIWSIGENISDTKCTDTLSFHQDWVTGVLILENRYPGQDGAVVFFDMDQHSRQDNIKQHTDYVTCLALHPNGTSFMTSSLDGRAYRFDSGGFRNTYRLANVLPPLDANPDNHGIYCVACSKDSAYLAFAYADFRVVTSTGTAATEFNTLRHPAVVKTMMFVGSEQYLLTGCSDGTLRLWELSLSVCRVEVPFEDPIWCIFQDSDTDFIYIGFRSGAIFTICPPTEDEIVKDLIEQEIIKTDEDRAKLNPSTLYLARFTNARIRVHSFFPTVHGYDDEEVDDSILAMTMIDRDPDNPDDKKSKLLCVSTTMTGIHFLEPFSTHEEPERPRLFHTIAPDPAIVECASLPDQMHIMARLSNNKVLMWNVMNGKLEKELGIGSIKDFLAQASQPEEYRHPWFKTSTSLGSISVKLTVPECFRCYIPRIRWRRRKIIRVRQKKKYAVRIRQWEGILREDAILKKQAKLREMNKKRDEEERERKKKEQAKRREDYERKKMMEEECQIRKLMRDERIEAGEDPQTIPEFEFPPEEVKEEEPQPEQPTPAEKKEEDDDYIEFDDSTEESFSEEVEGAEKWEEIGNLGQDCLFNIFNSWNGWDSFHRSAMNDQPGTPIPQIFPDETPIICQNHKHDVILRAQVRNLTRATNDVQDDASQGWRMYGEDNGKYLIPRWITESLMDGQLPIKIPELKVMLMYSGKVKGLGQYFQPPISDTTRVFPVETQPLTNIGSFTFKIPETMLVSTLYSYIQTSFESLLQPLPFRAPANATEKKKHKISVVLSCRGMSLDELPLPILGKILSRCGLQSRLSLMLVCKSFYSALKLHTDSLDFSGTRLTPEKTAYLILASPNLTRLDLSHNIQLSQQDLSNISGRHANLRELSLVGLSEVNDGIVAEFALKSKLLEKLDLTLTSITEGLTIFLGRLQYLNHLSLRQTSTSSLSFAQFGKSYFTNLTTLDLGLVNGDLDDEGIIALSASCHKLENLSLYGASNITDDSFIKLARVNPFLSVLSLRGCTGIRDLTILSITMHCQNMTKLNIIGCSSLTDQALYLIGGAKELLSEDIHYAFLSECALKESARFTRTHSVQSPDSISSDFIPTGLSGIIPTTITTRNNLENPVPPPSQSTTVRSPSSSSAMEKSFGLVRLTQLKLGWCTQFTSNAIASVSRGCPSLNKLDLRCLNVDSDMPWALVGINKSRKEKVSLEPSPLQPSALSPSSTFTSSTPLSASATFTSPAPLSTSPNQIQNSSPITTFTPYASGLNPTANYSMVGLMQSLSFAAQNTILVSLNLSYCTDSVNDTILTSLAKCLPSLQVLSLKGCQQITDKGVTLLSAHCHMLTSLSLEDCIEVGDDSLVALSRNCFSLRELGMFGCDKRNKSRTLHITAGEGNVSLTRFFLKSHFAVDSFSTDQDELTPLMTTCSSGFSNVVSLLIEEGHADVNCICPTGWTPLKIACISGHVQIIHSLLFRYGAHPDLSGRIGRMTPLHCAAIAGCAEGVKLLIDAGADINAFTTKLIKATLPLHIQLTAPTPINTDPNGASLPTSRSYSTSILRLPPYSTPVHCALQSMSSPSVIILLKAGARLFPPHLPVPLNPSPSPRLDQSTQLTRQTLVPLNRMSVQFTSSSNLRPPNMATGAMATTLHHLSVITFHAAVTSSSTTNLLLLIALGFDLNDQLLESARFSLVSPQLDEKAKVGLAPHSLTQPDVMKPSIFRKISRSSSAKQSNEQDFVDVTAPKRESPSPQIVDVETLDHSLIIQNYQNIKLANHSELQQSLFLMFSPVTTPTTFLTDSTEVTPPTSFTEMSVEPDIQSFIRAVIHLINETTSVLHTQQIAGASSLMHRLINGADHSSSLILPFIALRTPSIQRQIGASTSLLFSFLRLPPESEATEFGQCNAEDEKEKQFEEEHGWRMSSNDFPLSDNIPLPSPPPVQSNHLRKSSSFQLKRWGSAQLSQGSPQASDTTEFVGSVSSHSSQMSRKSDPNSVPNSHDYLPLAFHLFSSFFALRLLTSNGDPHDVSASVFCSSLIEDSLSVIERWTQRLMMETERVEKLRQSNRSEDGSTVLVPRQLSQLHIAAIAEAALFFLSVFQNGKSFETTFKCSDCADDTPFGNRPQPKRVQFDDSALPQQLPTGVPTTVSGLIIRFVICLLNIAVADYTRAEILASSTATETTPIGLFPSYPLPKFNCENVFTCFSFASGLEVARDPKPYRMLLSLCLPLIFHTLVLFQSHPAATKVGHPLCFPCSIVSCIRHQSFSRTAATHPHSHFQRLIKILSTFTDGVNQLNLTNAFIPPSKRANLSSSALSQFASQPTSQLSHPPSLSISTLDSLVSPESIPRPAFISSFDLLCPHLTSISLNNCHLTSIPSALFAPLTPSSLYFSNIINPVDDDERVTPVLAPTLTYLDLSCNELEFLPHALVLLSNLSVLNFLGNARLNTPTASSLPLVLSSQLPHLSLLLLPNTNSESFRPILKNTPVPPLTQADPISLIHPLSTHQRITMKSIIREEEERLTVLHPQEDNRVEHFINTHPLPNTTSATLLPSTASLHSLPFSDPDTPPRKASLVLQSRPPLLSSPLSSQFNTSTSDRNSVSLQSRAMIIGINSIPSLSLPSQQSSSIVVVRPSHPSSIRQLTPFINQRWRGTNYVNLSFLSSSFSPPPQHINSRQYPSLSIQPRQLVPFFATSSSNTPFCKRLPPNYLPMDTDFQPIPFAHGGSSEIASLVSITKPDAIINPLTNEGEWKSKSLFTPLPTFSDSPINGNALADGRSLSAPDDFYPFPTPSPGLSVEHAPHDDDQHATNVDNLLAVPSAHAFSCVYVLSCECENDLNYQITEELLHSLSLITFNQSFHINNLQEQDSQEPFGSSRPASFKLSSSQSPFQSQSIQPFGRSHPFQRTVHTLFNFPSKGMYTSLVHLSSTSMITHNKPFAVTASSLRFFFISQQFAAFRKANEISNRSDPNDLITYPYPFLITFQIPLIENTSVMDNFTATRESVINLLDTLHTLATQYRLRIVVKLVCAATISQNTSGFNLSPIQQPFLPSPSKTPPRSMTARENVLTSLVQMPNGEIPSVIFDDFKRNAQLYPSFSFVWEPTAPLPQITRPYVSPPSPVNSGNGLDLIPQASTTLDEFTRLLTTDLSSLYHNTWQEGVLSLFHPESQSIIIPTASTSLNSSTAKLSHQNRSSPSPEPNRDNSDTNGTTFVLDEDDETDAEVDSLFNIYRQSHLSIDSAATSFIDAQNANQHVVALLSLETGRQERKQHRVLSKRSTLNDILSITMSSKLSDLEEDSNPEISEIDIRHPFVIANTIQSTCPIITPKQQKKRKRMLTQLWIDLLLVFPQQNAPALHRFQWIDGLCDDPELFTNDIVSDKPLSHRLFLMKHLPIEFIPQGILTSERLDKIVSLSTKIQGTTTDLTESAEATSPLSKLISNYSYLLGLSYTTLRTLLLTGSFPNSDPFIACQPPKISNSIPTPSALPFFQGVFSGITNPVHNSQGLVQILAGPPPASIANIALPEAKLMKERAINAAMNLQAAAPKGLHQQNDDEFDSDDTDDSDAPNNLKRRPAVSLYSSLASIPNLDNSVRVNKRRQPPTDVNTEIDNLNPQTVSLSSPRQDDSFFEKTLDFDQHDFHHLIWTVISQVDDQLTPHFQPFTSSIFAAAEQQSPSYGLDILLSSLRSLTKDFVIPLSSNYVAPETIPAWMRIWEDSQFNNVAEHEAWMDFESNWVMNALAEQEGLFKDDPAERNRTVVSSLSLSSSLTFKQSPSLSFLLLRTPNTFYSRSRLFSLMERFSHDATTSRLFSAVLMHWGMWHHLQGTDQDAFIVNTQWTVHLLAELGVNVNKLFFQQEDLGSVASEAYQARKNGLVSPHLQHNSPYIHPIMELLHHFFNLFAKSYSGTLPMFNRNICGPQKKKHLPPLSDNNSPSLWVTSLFQLRPISHSFNSLWPRQKSSFVHKFSRLFSFSVDNATTTQFMALHALLSFQLHALFPILKKLIQTLAKNRSECLHDLEENRLFESLMGSFSHSSENSKSPPINGHTVTPTEEKNKVDWSFIPWDHMTSTIHSYDSLSNTTIHWNSRGCIGSIKADIDPAFHTPVPLDSASDMILSSIAEYIEQEEQRLTSTVQARHFVFEKSQPSERVRSQTLIDSAFINIDNLPSYSSILSSLHLPGHDPLIESVQSPISVPIPPPPINPDVSTSEEIVTESESDDGIDALLVGLRHISKSNQSRRRGHKAMESPVVAPAPTQQIKTLSARQYSPQLNSPVTMVRQLSSVPSQELKQSYSKPNPQAVVSHSLQSIRSFSSITQEPKQEETEEESNMSIDDISFSIDLLTPTSLKQHTNATDYIRISVAGHDQNLTRMIFTLLNNSISRLLNQKELTSVGNVTQKVYVVSEPLTPITNWDEHFSVLTLPNTTQSTVPQQTDDQFSPSCLIRDYIDLVQRTILEICQKLTEHNLQSIVHPLGHSPFAKEIIPLIFSMSLLVPEIFYSSHIARNNPRSLSLFAPFSIDVLLTATELMSSWDLISPIISAPMLYRLQTPSLLYGVPPSIVLLQSFTNLFSPQLFACVPSSTFSARVAIEPSSEHTQKAHIDTKVPHALPSEFDHPLAQSGAIHPSQKPPPSFFRTALEELSSQPKTYLQEFSSAFMFLLLFTHQSSPSSSLMNTKRTILVPWSSVTYSNPTSIINLLQHIPSNPTVLSLAAEDRARPRFTLVPSISFVLSPTLCSLTEIILICHVYWIVKSKKIGEARRIDMKMFMGEVVNSSKSPPSQAPQSSNSVGQIKVSSPHVPGHSSNTPLPLFQSKTIAMSPSRSTMSSSFLYSPESNRPISPDSSLELTVFLPLKKFTILKIAHDIVSGLLHLKQYLPAVFAEESNSFTSFDWSELVSPSSIFFLSDPFDFTLDKNTLNQPLATICPFFLKSSPKTTHYSVPIRSHFYRTDSTTYSVRVTDHLVHLLLELFDLLIKLSATPVYETQVTSPSAASPFISLLPWQFLDPAPSETKIVFGEWKRDESKLVDPNPEFDSTNSTLPMSVSHSTFNARQFDQQRPTKQINLSLQLLRSLIFQKLSSILSN</sequence>
<dbReference type="InterPro" id="IPR036322">
    <property type="entry name" value="WD40_repeat_dom_sf"/>
</dbReference>
<dbReference type="PROSITE" id="PS50297">
    <property type="entry name" value="ANK_REP_REGION"/>
    <property type="match status" value="1"/>
</dbReference>
<evidence type="ECO:0000256" key="2">
    <source>
        <dbReference type="ARBA" id="ARBA00004629"/>
    </source>
</evidence>
<feature type="compositionally biased region" description="Acidic residues" evidence="15">
    <location>
        <begin position="605"/>
        <end position="624"/>
    </location>
</feature>
<dbReference type="PROSITE" id="PS50088">
    <property type="entry name" value="ANK_REPEAT"/>
    <property type="match status" value="2"/>
</dbReference>
<dbReference type="Pfam" id="PF00646">
    <property type="entry name" value="F-box"/>
    <property type="match status" value="1"/>
</dbReference>
<dbReference type="PANTHER" id="PTHR24123">
    <property type="entry name" value="ANKYRIN REPEAT-CONTAINING"/>
    <property type="match status" value="1"/>
</dbReference>
<feature type="region of interest" description="Disordered" evidence="15">
    <location>
        <begin position="4258"/>
        <end position="4279"/>
    </location>
</feature>
<evidence type="ECO:0000313" key="17">
    <source>
        <dbReference type="EMBL" id="KAK2956114.1"/>
    </source>
</evidence>
<feature type="region of interest" description="Disordered" evidence="15">
    <location>
        <begin position="2897"/>
        <end position="2930"/>
    </location>
</feature>
<dbReference type="Gene3D" id="1.25.40.20">
    <property type="entry name" value="Ankyrin repeat-containing domain"/>
    <property type="match status" value="1"/>
</dbReference>
<dbReference type="InterPro" id="IPR001680">
    <property type="entry name" value="WD40_rpt"/>
</dbReference>
<feature type="repeat" description="ANK" evidence="13">
    <location>
        <begin position="1493"/>
        <end position="1526"/>
    </location>
</feature>
<feature type="region of interest" description="Disordered" evidence="15">
    <location>
        <begin position="4794"/>
        <end position="4827"/>
    </location>
</feature>
<dbReference type="PROSITE" id="PS50294">
    <property type="entry name" value="WD_REPEATS_REGION"/>
    <property type="match status" value="2"/>
</dbReference>
<dbReference type="Gene3D" id="2.130.10.10">
    <property type="entry name" value="YVTN repeat-like/Quinoprotein amine dehydrogenase"/>
    <property type="match status" value="2"/>
</dbReference>
<keyword evidence="18" id="KW-1185">Reference proteome</keyword>
<evidence type="ECO:0000256" key="3">
    <source>
        <dbReference type="ARBA" id="ARBA00007545"/>
    </source>
</evidence>
<accession>A0ABQ9XXA6</accession>
<dbReference type="Gene3D" id="3.80.10.10">
    <property type="entry name" value="Ribonuclease Inhibitor"/>
    <property type="match status" value="3"/>
</dbReference>
<keyword evidence="10 13" id="KW-0040">ANK repeat</keyword>
<feature type="domain" description="F-box" evidence="16">
    <location>
        <begin position="836"/>
        <end position="874"/>
    </location>
</feature>
<dbReference type="PROSITE" id="PS50181">
    <property type="entry name" value="FBOX"/>
    <property type="match status" value="1"/>
</dbReference>
<dbReference type="InterPro" id="IPR006553">
    <property type="entry name" value="Leu-rich_rpt_Cys-con_subtyp"/>
</dbReference>
<feature type="region of interest" description="Disordered" evidence="15">
    <location>
        <begin position="569"/>
        <end position="624"/>
    </location>
</feature>
<dbReference type="EMBL" id="JARBJD010000059">
    <property type="protein sequence ID" value="KAK2956114.1"/>
    <property type="molecule type" value="Genomic_DNA"/>
</dbReference>
<feature type="compositionally biased region" description="Low complexity" evidence="15">
    <location>
        <begin position="1173"/>
        <end position="1183"/>
    </location>
</feature>
<dbReference type="Proteomes" id="UP001281761">
    <property type="component" value="Unassembled WGS sequence"/>
</dbReference>
<feature type="region of interest" description="Disordered" evidence="15">
    <location>
        <begin position="3573"/>
        <end position="3600"/>
    </location>
</feature>
<dbReference type="InterPro" id="IPR032675">
    <property type="entry name" value="LRR_dom_sf"/>
</dbReference>
<evidence type="ECO:0000256" key="9">
    <source>
        <dbReference type="ARBA" id="ARBA00022895"/>
    </source>
</evidence>
<evidence type="ECO:0000256" key="14">
    <source>
        <dbReference type="PROSITE-ProRule" id="PRU00221"/>
    </source>
</evidence>
<evidence type="ECO:0000256" key="13">
    <source>
        <dbReference type="PROSITE-ProRule" id="PRU00023"/>
    </source>
</evidence>
<feature type="region of interest" description="Disordered" evidence="15">
    <location>
        <begin position="1934"/>
        <end position="1982"/>
    </location>
</feature>
<dbReference type="PROSITE" id="PS51450">
    <property type="entry name" value="LRR"/>
    <property type="match status" value="1"/>
</dbReference>
<protein>
    <recommendedName>
        <fullName evidence="4">Leucine-rich repeat and WD repeat-containing protein 1</fullName>
    </recommendedName>
    <alternativeName>
        <fullName evidence="12">Origin recognition complex-associated protein</fullName>
    </alternativeName>
</protein>
<feature type="compositionally biased region" description="Low complexity" evidence="15">
    <location>
        <begin position="4794"/>
        <end position="4809"/>
    </location>
</feature>
<dbReference type="SUPFAM" id="SSF81383">
    <property type="entry name" value="F-box domain"/>
    <property type="match status" value="1"/>
</dbReference>
<dbReference type="PROSITE" id="PS50082">
    <property type="entry name" value="WD_REPEATS_2"/>
    <property type="match status" value="2"/>
</dbReference>
<feature type="repeat" description="WD" evidence="14">
    <location>
        <begin position="31"/>
        <end position="64"/>
    </location>
</feature>
<dbReference type="InterPro" id="IPR002110">
    <property type="entry name" value="Ankyrin_rpt"/>
</dbReference>
<dbReference type="SUPFAM" id="SSF48403">
    <property type="entry name" value="Ankyrin repeat"/>
    <property type="match status" value="1"/>
</dbReference>
<evidence type="ECO:0000256" key="8">
    <source>
        <dbReference type="ARBA" id="ARBA00022838"/>
    </source>
</evidence>
<comment type="similarity">
    <text evidence="3">Belongs to the LRWD1 family.</text>
</comment>
<dbReference type="SUPFAM" id="SSF52047">
    <property type="entry name" value="RNI-like"/>
    <property type="match status" value="3"/>
</dbReference>
<dbReference type="PANTHER" id="PTHR24123:SF33">
    <property type="entry name" value="PROTEIN HOS4"/>
    <property type="match status" value="1"/>
</dbReference>
<evidence type="ECO:0000256" key="11">
    <source>
        <dbReference type="ARBA" id="ARBA00023328"/>
    </source>
</evidence>
<feature type="compositionally biased region" description="Polar residues" evidence="15">
    <location>
        <begin position="1998"/>
        <end position="2011"/>
    </location>
</feature>
<dbReference type="SMART" id="SM00256">
    <property type="entry name" value="FBOX"/>
    <property type="match status" value="1"/>
</dbReference>